<evidence type="ECO:0000313" key="1">
    <source>
        <dbReference type="EMBL" id="GAA0857732.1"/>
    </source>
</evidence>
<evidence type="ECO:0008006" key="3">
    <source>
        <dbReference type="Google" id="ProtNLM"/>
    </source>
</evidence>
<accession>A0ABN1LLV5</accession>
<proteinExistence type="predicted"/>
<protein>
    <recommendedName>
        <fullName evidence="3">HNH endonuclease</fullName>
    </recommendedName>
</protein>
<sequence>MHNEEQKKFQKFYSSKQWNSVRELAISDTLGIDVINYYKFNKITQGERVHHIVELNEDYNKRLNRDNLIYLTESNHKFVHKEYNKGNKVKMQELLLNLKCRFMEEFSL</sequence>
<dbReference type="Proteomes" id="UP001501764">
    <property type="component" value="Unassembled WGS sequence"/>
</dbReference>
<evidence type="ECO:0000313" key="2">
    <source>
        <dbReference type="Proteomes" id="UP001501764"/>
    </source>
</evidence>
<keyword evidence="2" id="KW-1185">Reference proteome</keyword>
<gene>
    <name evidence="1" type="ORF">GCM10008916_12640</name>
</gene>
<comment type="caution">
    <text evidence="1">The sequence shown here is derived from an EMBL/GenBank/DDBJ whole genome shotgun (WGS) entry which is preliminary data.</text>
</comment>
<dbReference type="EMBL" id="BAAACO010000001">
    <property type="protein sequence ID" value="GAA0857732.1"/>
    <property type="molecule type" value="Genomic_DNA"/>
</dbReference>
<organism evidence="1 2">
    <name type="scientific">Clostridium nitritogenes</name>
    <dbReference type="NCBI Taxonomy" id="83340"/>
    <lineage>
        <taxon>Bacteria</taxon>
        <taxon>Bacillati</taxon>
        <taxon>Bacillota</taxon>
        <taxon>Clostridia</taxon>
        <taxon>Eubacteriales</taxon>
        <taxon>Clostridiaceae</taxon>
        <taxon>Clostridium</taxon>
    </lineage>
</organism>
<name>A0ABN1LLV5_9CLOT</name>
<dbReference type="RefSeq" id="WP_346025929.1">
    <property type="nucleotide sequence ID" value="NZ_BAAACO010000001.1"/>
</dbReference>
<reference evidence="1 2" key="1">
    <citation type="journal article" date="2019" name="Int. J. Syst. Evol. Microbiol.">
        <title>The Global Catalogue of Microorganisms (GCM) 10K type strain sequencing project: providing services to taxonomists for standard genome sequencing and annotation.</title>
        <authorList>
            <consortium name="The Broad Institute Genomics Platform"/>
            <consortium name="The Broad Institute Genome Sequencing Center for Infectious Disease"/>
            <person name="Wu L."/>
            <person name="Ma J."/>
        </authorList>
    </citation>
    <scope>NUCLEOTIDE SEQUENCE [LARGE SCALE GENOMIC DNA]</scope>
    <source>
        <strain evidence="1 2">JCM 6485</strain>
    </source>
</reference>